<dbReference type="Pfam" id="PF11009">
    <property type="entry name" value="BrxC"/>
    <property type="match status" value="1"/>
</dbReference>
<dbReference type="STRING" id="408074.SAMN05660909_02093"/>
<dbReference type="InterPro" id="IPR022551">
    <property type="entry name" value="BrxC"/>
</dbReference>
<dbReference type="EMBL" id="FNRL01000008">
    <property type="protein sequence ID" value="SEA48040.1"/>
    <property type="molecule type" value="Genomic_DNA"/>
</dbReference>
<dbReference type="OrthoDB" id="677051at2"/>
<dbReference type="AlphaFoldDB" id="A0A1H4BIU2"/>
<proteinExistence type="predicted"/>
<dbReference type="Proteomes" id="UP000199656">
    <property type="component" value="Unassembled WGS sequence"/>
</dbReference>
<sequence length="110" mass="12294">MNWKTLTSEEQLSEINSASAEAPVVIFKHSTRCSISSMAKGRLDRATAPAGLTFYYLDLIAYRSVSNKIEEMYRVPHESPQVLVIRNGECIYNESHTGIVMDEIVAHAGF</sequence>
<dbReference type="NCBIfam" id="TIGR04019">
    <property type="entry name" value="B_thiol_YtxJ"/>
    <property type="match status" value="1"/>
</dbReference>
<organism evidence="1 2">
    <name type="scientific">Chitinophaga terrae</name>
    <name type="common">ex Kim and Jung 2007</name>
    <dbReference type="NCBI Taxonomy" id="408074"/>
    <lineage>
        <taxon>Bacteria</taxon>
        <taxon>Pseudomonadati</taxon>
        <taxon>Bacteroidota</taxon>
        <taxon>Chitinophagia</taxon>
        <taxon>Chitinophagales</taxon>
        <taxon>Chitinophagaceae</taxon>
        <taxon>Chitinophaga</taxon>
    </lineage>
</organism>
<protein>
    <submittedName>
        <fullName evidence="1">Bacillithiol system protein YtxJ</fullName>
    </submittedName>
</protein>
<dbReference type="Gene3D" id="3.40.30.10">
    <property type="entry name" value="Glutaredoxin"/>
    <property type="match status" value="1"/>
</dbReference>
<evidence type="ECO:0000313" key="2">
    <source>
        <dbReference type="Proteomes" id="UP000199656"/>
    </source>
</evidence>
<dbReference type="RefSeq" id="WP_089761340.1">
    <property type="nucleotide sequence ID" value="NZ_BKAT01000011.1"/>
</dbReference>
<reference evidence="2" key="1">
    <citation type="submission" date="2016-10" db="EMBL/GenBank/DDBJ databases">
        <authorList>
            <person name="Varghese N."/>
            <person name="Submissions S."/>
        </authorList>
    </citation>
    <scope>NUCLEOTIDE SEQUENCE [LARGE SCALE GENOMIC DNA]</scope>
    <source>
        <strain evidence="2">DSM 23920</strain>
    </source>
</reference>
<accession>A0A1H4BIU2</accession>
<name>A0A1H4BIU2_9BACT</name>
<evidence type="ECO:0000313" key="1">
    <source>
        <dbReference type="EMBL" id="SEA48040.1"/>
    </source>
</evidence>
<gene>
    <name evidence="1" type="ORF">SAMN05660909_02093</name>
</gene>
<keyword evidence="2" id="KW-1185">Reference proteome</keyword>